<protein>
    <recommendedName>
        <fullName evidence="4">DUF1772 domain-containing protein</fullName>
    </recommendedName>
</protein>
<dbReference type="RefSeq" id="WP_148767302.1">
    <property type="nucleotide sequence ID" value="NZ_VSRQ01000009.1"/>
</dbReference>
<evidence type="ECO:0000313" key="2">
    <source>
        <dbReference type="EMBL" id="TYK44115.1"/>
    </source>
</evidence>
<feature type="transmembrane region" description="Helical" evidence="1">
    <location>
        <begin position="134"/>
        <end position="155"/>
    </location>
</feature>
<keyword evidence="3" id="KW-1185">Reference proteome</keyword>
<feature type="transmembrane region" description="Helical" evidence="1">
    <location>
        <begin position="61"/>
        <end position="84"/>
    </location>
</feature>
<accession>A0A5D3F9U6</accession>
<keyword evidence="1" id="KW-0812">Transmembrane</keyword>
<name>A0A5D3F9U6_9ACTN</name>
<sequence>MDDPNADAAALLWEQARQQLGQQSADLDLLRTRAVAMLSVAALVAGLFGARLPAAHTSDRAVGFMIAALALFAASVVLAVTVAVPRRNWEFTFKLDLLIARVDAGEAEPADVTRNLAAWAEAARRNNARTMSRLYLWFRLVCLLVGLQVVAWMAVLI</sequence>
<evidence type="ECO:0008006" key="4">
    <source>
        <dbReference type="Google" id="ProtNLM"/>
    </source>
</evidence>
<dbReference type="Proteomes" id="UP000323505">
    <property type="component" value="Unassembled WGS sequence"/>
</dbReference>
<dbReference type="EMBL" id="VSRQ01000009">
    <property type="protein sequence ID" value="TYK44115.1"/>
    <property type="molecule type" value="Genomic_DNA"/>
</dbReference>
<evidence type="ECO:0000256" key="1">
    <source>
        <dbReference type="SAM" id="Phobius"/>
    </source>
</evidence>
<evidence type="ECO:0000313" key="3">
    <source>
        <dbReference type="Proteomes" id="UP000323505"/>
    </source>
</evidence>
<gene>
    <name evidence="2" type="ORF">FXF68_36015</name>
</gene>
<feature type="transmembrane region" description="Helical" evidence="1">
    <location>
        <begin position="34"/>
        <end position="55"/>
    </location>
</feature>
<proteinExistence type="predicted"/>
<dbReference type="AlphaFoldDB" id="A0A5D3F9U6"/>
<organism evidence="2 3">
    <name type="scientific">Actinomadura decatromicini</name>
    <dbReference type="NCBI Taxonomy" id="2604572"/>
    <lineage>
        <taxon>Bacteria</taxon>
        <taxon>Bacillati</taxon>
        <taxon>Actinomycetota</taxon>
        <taxon>Actinomycetes</taxon>
        <taxon>Streptosporangiales</taxon>
        <taxon>Thermomonosporaceae</taxon>
        <taxon>Actinomadura</taxon>
    </lineage>
</organism>
<keyword evidence="1" id="KW-0472">Membrane</keyword>
<reference evidence="2 3" key="1">
    <citation type="submission" date="2019-08" db="EMBL/GenBank/DDBJ databases">
        <title>Actinomadura sp. nov. CYP1-5 isolated from mountain soil.</title>
        <authorList>
            <person name="Songsumanus A."/>
            <person name="Kuncharoen N."/>
            <person name="Kudo T."/>
            <person name="Yuki M."/>
            <person name="Igarashi Y."/>
            <person name="Tanasupawat S."/>
        </authorList>
    </citation>
    <scope>NUCLEOTIDE SEQUENCE [LARGE SCALE GENOMIC DNA]</scope>
    <source>
        <strain evidence="2 3">CYP1-5</strain>
    </source>
</reference>
<comment type="caution">
    <text evidence="2">The sequence shown here is derived from an EMBL/GenBank/DDBJ whole genome shotgun (WGS) entry which is preliminary data.</text>
</comment>
<keyword evidence="1" id="KW-1133">Transmembrane helix</keyword>